<reference evidence="2 3" key="1">
    <citation type="submission" date="2011-02" db="EMBL/GenBank/DDBJ databases">
        <title>The Genome Sequence of Sphaeroforma arctica JP610.</title>
        <authorList>
            <consortium name="The Broad Institute Genome Sequencing Platform"/>
            <person name="Russ C."/>
            <person name="Cuomo C."/>
            <person name="Young S.K."/>
            <person name="Zeng Q."/>
            <person name="Gargeya S."/>
            <person name="Alvarado L."/>
            <person name="Berlin A."/>
            <person name="Chapman S.B."/>
            <person name="Chen Z."/>
            <person name="Freedman E."/>
            <person name="Gellesch M."/>
            <person name="Goldberg J."/>
            <person name="Griggs A."/>
            <person name="Gujja S."/>
            <person name="Heilman E."/>
            <person name="Heiman D."/>
            <person name="Howarth C."/>
            <person name="Mehta T."/>
            <person name="Neiman D."/>
            <person name="Pearson M."/>
            <person name="Roberts A."/>
            <person name="Saif S."/>
            <person name="Shea T."/>
            <person name="Shenoy N."/>
            <person name="Sisk P."/>
            <person name="Stolte C."/>
            <person name="Sykes S."/>
            <person name="White J."/>
            <person name="Yandava C."/>
            <person name="Burger G."/>
            <person name="Gray M.W."/>
            <person name="Holland P.W.H."/>
            <person name="King N."/>
            <person name="Lang F.B.F."/>
            <person name="Roger A.J."/>
            <person name="Ruiz-Trillo I."/>
            <person name="Haas B."/>
            <person name="Nusbaum C."/>
            <person name="Birren B."/>
        </authorList>
    </citation>
    <scope>NUCLEOTIDE SEQUENCE [LARGE SCALE GENOMIC DNA]</scope>
    <source>
        <strain evidence="2 3">JP610</strain>
    </source>
</reference>
<keyword evidence="1" id="KW-0732">Signal</keyword>
<evidence type="ECO:0000256" key="1">
    <source>
        <dbReference type="SAM" id="SignalP"/>
    </source>
</evidence>
<name>A0A0L0F1J9_9EUKA</name>
<feature type="non-terminal residue" evidence="2">
    <location>
        <position position="1"/>
    </location>
</feature>
<evidence type="ECO:0000313" key="2">
    <source>
        <dbReference type="EMBL" id="KNC70585.1"/>
    </source>
</evidence>
<dbReference type="GeneID" id="25917390"/>
<proteinExistence type="predicted"/>
<dbReference type="Proteomes" id="UP000054560">
    <property type="component" value="Unassembled WGS sequence"/>
</dbReference>
<protein>
    <submittedName>
        <fullName evidence="2">Uncharacterized protein</fullName>
    </submittedName>
</protein>
<dbReference type="EMBL" id="KQ250731">
    <property type="protein sequence ID" value="KNC70585.1"/>
    <property type="molecule type" value="Genomic_DNA"/>
</dbReference>
<feature type="non-terminal residue" evidence="2">
    <location>
        <position position="102"/>
    </location>
</feature>
<feature type="chain" id="PRO_5005538341" evidence="1">
    <location>
        <begin position="23"/>
        <end position="102"/>
    </location>
</feature>
<dbReference type="AlphaFoldDB" id="A0A0L0F1J9"/>
<feature type="signal peptide" evidence="1">
    <location>
        <begin position="1"/>
        <end position="22"/>
    </location>
</feature>
<keyword evidence="3" id="KW-1185">Reference proteome</keyword>
<evidence type="ECO:0000313" key="3">
    <source>
        <dbReference type="Proteomes" id="UP000054560"/>
    </source>
</evidence>
<sequence length="102" mass="11045">GNVLTPAHTLVVAELLQPLVTAQYICALTQENGRILANVLTHVTTLGVQGPSFSPARLKFTCALTQLYGSVLDATPSRHIILLTTQLRTQAQGPSLRWCVHE</sequence>
<accession>A0A0L0F1J9</accession>
<organism evidence="2 3">
    <name type="scientific">Sphaeroforma arctica JP610</name>
    <dbReference type="NCBI Taxonomy" id="667725"/>
    <lineage>
        <taxon>Eukaryota</taxon>
        <taxon>Ichthyosporea</taxon>
        <taxon>Ichthyophonida</taxon>
        <taxon>Sphaeroforma</taxon>
    </lineage>
</organism>
<dbReference type="RefSeq" id="XP_014144487.1">
    <property type="nucleotide sequence ID" value="XM_014289012.1"/>
</dbReference>
<gene>
    <name evidence="2" type="ORF">SARC_16886</name>
</gene>